<reference evidence="1" key="1">
    <citation type="submission" date="2022-08" db="EMBL/GenBank/DDBJ databases">
        <title>Genome Sequence of Lecanicillium fungicola.</title>
        <authorList>
            <person name="Buettner E."/>
        </authorList>
    </citation>
    <scope>NUCLEOTIDE SEQUENCE</scope>
    <source>
        <strain evidence="1">Babe33</strain>
    </source>
</reference>
<dbReference type="EMBL" id="JANJQO010000128">
    <property type="protein sequence ID" value="KAJ2981479.1"/>
    <property type="molecule type" value="Genomic_DNA"/>
</dbReference>
<dbReference type="Proteomes" id="UP001143910">
    <property type="component" value="Unassembled WGS sequence"/>
</dbReference>
<evidence type="ECO:0000313" key="2">
    <source>
        <dbReference type="Proteomes" id="UP001143910"/>
    </source>
</evidence>
<keyword evidence="2" id="KW-1185">Reference proteome</keyword>
<organism evidence="1 2">
    <name type="scientific">Zarea fungicola</name>
    <dbReference type="NCBI Taxonomy" id="93591"/>
    <lineage>
        <taxon>Eukaryota</taxon>
        <taxon>Fungi</taxon>
        <taxon>Dikarya</taxon>
        <taxon>Ascomycota</taxon>
        <taxon>Pezizomycotina</taxon>
        <taxon>Sordariomycetes</taxon>
        <taxon>Hypocreomycetidae</taxon>
        <taxon>Hypocreales</taxon>
        <taxon>Cordycipitaceae</taxon>
        <taxon>Zarea</taxon>
    </lineage>
</organism>
<protein>
    <submittedName>
        <fullName evidence="1">Uncharacterized protein</fullName>
    </submittedName>
</protein>
<sequence>MRALRKQKRKHTVAGRATDNGSINNCADDEGRRRESILGDGSNSLDNRQASDSSSDPGDDANLDRGSGIPQIVNHSYEHQHDNVLQGAGAGVPQFMRGEGPGRRRGTSLTGLARPAESSPPLTNEVPASSVETHISSLAPSAIVQTVTRFTSMYPELRMIHLPTLLKGFRVSPGADAAESQRTGRQESYVLVASMLAACPVSVRHKNDDREKELLARTDYENYAEQRLSTLVFSHPHIQVAQALLIMAVLKGNLAEFHKAWMYCEPTEKHACTIEARTFWVCFNVSSMIDMGNLTQPLLPLEEVEGMSLAEPLSNIDFALSMEEPVPSARAVNDSHRPSGIDTQQRQRQPVWNVDDGFQIVSQGIAVWKQAMVFLRNEGRRAPGMCRAENSPWSPTSPWSVITTRLENWRALQHVTLHHPSQSVAAYSSVGNGEIFVFVNMIYYASVILLHREYFPFLPLDEPEPRGPIEYPLEAKAPPGWWQSSARTLFRATSLIAHLFQDATDCGAFISSPLAGFCAFIGAYMNLYVTRFPQMNYGESSTSKHDFELCYAYLDNFRQTWVLGEGWSIHDFYGVDKSQQHLEEIDRATTSVSEITQPSFVSVHDDAMDQSTMFSSFLFALGGEFDMHDYLAGWP</sequence>
<accession>A0ACC1NQY0</accession>
<comment type="caution">
    <text evidence="1">The sequence shown here is derived from an EMBL/GenBank/DDBJ whole genome shotgun (WGS) entry which is preliminary data.</text>
</comment>
<name>A0ACC1NQY0_9HYPO</name>
<proteinExistence type="predicted"/>
<gene>
    <name evidence="1" type="ORF">NQ176_g1996</name>
</gene>
<evidence type="ECO:0000313" key="1">
    <source>
        <dbReference type="EMBL" id="KAJ2981479.1"/>
    </source>
</evidence>